<dbReference type="PANTHER" id="PTHR23248:SF9">
    <property type="entry name" value="PHOSPHOLIPID SCRAMBLASE"/>
    <property type="match status" value="1"/>
</dbReference>
<comment type="similarity">
    <text evidence="1">Belongs to the phospholipid scramblase family.</text>
</comment>
<feature type="region of interest" description="Disordered" evidence="2">
    <location>
        <begin position="1"/>
        <end position="35"/>
    </location>
</feature>
<dbReference type="STRING" id="698492.A0A0E9NH40"/>
<dbReference type="AlphaFoldDB" id="A0A0E9NH40"/>
<comment type="caution">
    <text evidence="3">The sequence shown here is derived from an EMBL/GenBank/DDBJ whole genome shotgun (WGS) entry which is preliminary data.</text>
</comment>
<dbReference type="GO" id="GO:0005886">
    <property type="term" value="C:plasma membrane"/>
    <property type="evidence" value="ECO:0007669"/>
    <property type="project" value="TreeGrafter"/>
</dbReference>
<proteinExistence type="inferred from homology"/>
<gene>
    <name evidence="3" type="ORF">G7K_3317-t1</name>
</gene>
<reference evidence="3 4" key="2">
    <citation type="journal article" date="2014" name="J. Gen. Appl. Microbiol.">
        <title>The early diverging ascomycetous budding yeast Saitoella complicata has three histone deacetylases belonging to the Clr6, Hos2, and Rpd3 lineages.</title>
        <authorList>
            <person name="Nishida H."/>
            <person name="Matsumoto T."/>
            <person name="Kondo S."/>
            <person name="Hamamoto M."/>
            <person name="Yoshikawa H."/>
        </authorList>
    </citation>
    <scope>NUCLEOTIDE SEQUENCE [LARGE SCALE GENOMIC DNA]</scope>
    <source>
        <strain evidence="3 4">NRRL Y-17804</strain>
    </source>
</reference>
<evidence type="ECO:0000256" key="2">
    <source>
        <dbReference type="SAM" id="MobiDB-lite"/>
    </source>
</evidence>
<sequence length="512" mass="55203">MHPYPACTCTHPETQKPRSSEVPSSSTRKSRSTPMLLRSAIIKNLIPPENAALGSQLREMSSLRRRPDTGLRTRLIRPARRPPTRPPTSIDSASSEASTVQSTSLISSPLDIPVIVPDDPLGLVKRDTPAAKLLEQPALVVERQIEMMNVFLGFEQANKYVLMDPAGQHVGYMAEEDLGMMGTLQRQAFRTHRAFKAHVLDREGREVLTIQRPFSYINSKIKVFTDPGLSDSTLIGESQQHWHLTRRKYNLFHNRSGTMEQFALINEPMLSWDFSLVDESGGLVGSVNRNFAGFARELFTDTGNYVLRMDASSHQTTSVSSNPAALPGPANPADAAIAQQQEAKGGALVPVNENGLTLDQRAVMLATAVSIDFDYFSKLSGHGGGMGFMPLWFPFPGTTTPPVPAAEGPGAGADVAGGVVGVGATGGVADAGTLAGAEEMRDAWGNESQDVPTDAWGGVGESQGQAQEDRPWWDQGGQQGQGQDEVWGEGWEQPGGEGQGEGGSWWDVLSDE</sequence>
<evidence type="ECO:0008006" key="5">
    <source>
        <dbReference type="Google" id="ProtNLM"/>
    </source>
</evidence>
<name>A0A0E9NH40_SAICN</name>
<dbReference type="OMA" id="WDFWLKD"/>
<dbReference type="Pfam" id="PF03803">
    <property type="entry name" value="Scramblase"/>
    <property type="match status" value="1"/>
</dbReference>
<protein>
    <recommendedName>
        <fullName evidence="5">Phospholipid scramblase</fullName>
    </recommendedName>
</protein>
<dbReference type="EMBL" id="BACD03000020">
    <property type="protein sequence ID" value="GAO49159.1"/>
    <property type="molecule type" value="Genomic_DNA"/>
</dbReference>
<evidence type="ECO:0000313" key="4">
    <source>
        <dbReference type="Proteomes" id="UP000033140"/>
    </source>
</evidence>
<accession>A0A0E9NH40</accession>
<reference evidence="3 4" key="3">
    <citation type="journal article" date="2015" name="Genome Announc.">
        <title>Draft Genome Sequence of the Archiascomycetous Yeast Saitoella complicata.</title>
        <authorList>
            <person name="Yamauchi K."/>
            <person name="Kondo S."/>
            <person name="Hamamoto M."/>
            <person name="Takahashi Y."/>
            <person name="Ogura Y."/>
            <person name="Hayashi T."/>
            <person name="Nishida H."/>
        </authorList>
    </citation>
    <scope>NUCLEOTIDE SEQUENCE [LARGE SCALE GENOMIC DNA]</scope>
    <source>
        <strain evidence="3 4">NRRL Y-17804</strain>
    </source>
</reference>
<evidence type="ECO:0000313" key="3">
    <source>
        <dbReference type="EMBL" id="GAO49159.1"/>
    </source>
</evidence>
<feature type="compositionally biased region" description="Polar residues" evidence="2">
    <location>
        <begin position="89"/>
        <end position="104"/>
    </location>
</feature>
<feature type="compositionally biased region" description="Basic residues" evidence="2">
    <location>
        <begin position="74"/>
        <end position="83"/>
    </location>
</feature>
<feature type="compositionally biased region" description="Low complexity" evidence="2">
    <location>
        <begin position="473"/>
        <end position="492"/>
    </location>
</feature>
<organism evidence="3 4">
    <name type="scientific">Saitoella complicata (strain BCRC 22490 / CBS 7301 / JCM 7358 / NBRC 10748 / NRRL Y-17804)</name>
    <dbReference type="NCBI Taxonomy" id="698492"/>
    <lineage>
        <taxon>Eukaryota</taxon>
        <taxon>Fungi</taxon>
        <taxon>Dikarya</taxon>
        <taxon>Ascomycota</taxon>
        <taxon>Taphrinomycotina</taxon>
        <taxon>Taphrinomycotina incertae sedis</taxon>
        <taxon>Saitoella</taxon>
    </lineage>
</organism>
<keyword evidence="4" id="KW-1185">Reference proteome</keyword>
<dbReference type="GO" id="GO:0017128">
    <property type="term" value="F:phospholipid scramblase activity"/>
    <property type="evidence" value="ECO:0007669"/>
    <property type="project" value="InterPro"/>
</dbReference>
<feature type="compositionally biased region" description="Gly residues" evidence="2">
    <location>
        <begin position="493"/>
        <end position="503"/>
    </location>
</feature>
<evidence type="ECO:0000256" key="1">
    <source>
        <dbReference type="ARBA" id="ARBA00005350"/>
    </source>
</evidence>
<feature type="region of interest" description="Disordered" evidence="2">
    <location>
        <begin position="56"/>
        <end position="104"/>
    </location>
</feature>
<feature type="compositionally biased region" description="Basic and acidic residues" evidence="2">
    <location>
        <begin position="61"/>
        <end position="71"/>
    </location>
</feature>
<dbReference type="Proteomes" id="UP000033140">
    <property type="component" value="Unassembled WGS sequence"/>
</dbReference>
<dbReference type="InterPro" id="IPR005552">
    <property type="entry name" value="Scramblase"/>
</dbReference>
<reference evidence="3 4" key="1">
    <citation type="journal article" date="2011" name="J. Gen. Appl. Microbiol.">
        <title>Draft genome sequencing of the enigmatic yeast Saitoella complicata.</title>
        <authorList>
            <person name="Nishida H."/>
            <person name="Hamamoto M."/>
            <person name="Sugiyama J."/>
        </authorList>
    </citation>
    <scope>NUCLEOTIDE SEQUENCE [LARGE SCALE GENOMIC DNA]</scope>
    <source>
        <strain evidence="3 4">NRRL Y-17804</strain>
    </source>
</reference>
<feature type="region of interest" description="Disordered" evidence="2">
    <location>
        <begin position="447"/>
        <end position="512"/>
    </location>
</feature>
<dbReference type="PANTHER" id="PTHR23248">
    <property type="entry name" value="PHOSPHOLIPID SCRAMBLASE-RELATED"/>
    <property type="match status" value="1"/>
</dbReference>